<feature type="compositionally biased region" description="Polar residues" evidence="1">
    <location>
        <begin position="266"/>
        <end position="283"/>
    </location>
</feature>
<feature type="region of interest" description="Disordered" evidence="1">
    <location>
        <begin position="266"/>
        <end position="288"/>
    </location>
</feature>
<protein>
    <recommendedName>
        <fullName evidence="5">Cytochrome c family protein</fullName>
    </recommendedName>
</protein>
<dbReference type="EMBL" id="WHUV01000007">
    <property type="protein sequence ID" value="MQA57394.1"/>
    <property type="molecule type" value="Genomic_DNA"/>
</dbReference>
<sequence>MRRTIPIVLGMLGCLAQAQAASTFECNDFLKFAGDRDGTFKTFQQSPDTMAWNWFVCLNQQATQQGSLRVWETFKPADQVYLVNGAQPLPYSSRENLPSQVTQKAQEQGMDPKGLFQFLGNDTPGSPQNGIQQVDGLALKMSPNPPVPPSNKEQLVRFHLMMGEDTFNYILDKAIYNRNGLAGLTDNLDFPATAWELKTSWFWIGTNKDFMSLLAKDGYYISQAYYVDSTGNYQVGYAALSGMHVINKLTTDWVWTTFENRNNPKYTVTNASPPQPMTNTTGPTEAAKPVNSTYQQQYPELAQYELIGVQYDRHQAEPKLLANSQLESAFQGSSSCLACHNTAAYSTKNNTFFPFNLDHQGGILYPTTVLPDSDFVGYQRLDYVWSLKRAQWKR</sequence>
<organism evidence="3 4">
    <name type="scientific">Pseudomonas piscis</name>
    <dbReference type="NCBI Taxonomy" id="2614538"/>
    <lineage>
        <taxon>Bacteria</taxon>
        <taxon>Pseudomonadati</taxon>
        <taxon>Pseudomonadota</taxon>
        <taxon>Gammaproteobacteria</taxon>
        <taxon>Pseudomonadales</taxon>
        <taxon>Pseudomonadaceae</taxon>
        <taxon>Pseudomonas</taxon>
    </lineage>
</organism>
<gene>
    <name evidence="3" type="ORF">GDH07_29145</name>
</gene>
<evidence type="ECO:0008006" key="5">
    <source>
        <dbReference type="Google" id="ProtNLM"/>
    </source>
</evidence>
<feature type="signal peptide" evidence="2">
    <location>
        <begin position="1"/>
        <end position="20"/>
    </location>
</feature>
<proteinExistence type="predicted"/>
<dbReference type="RefSeq" id="WP_152899581.1">
    <property type="nucleotide sequence ID" value="NZ_CP191492.1"/>
</dbReference>
<dbReference type="Proteomes" id="UP000486534">
    <property type="component" value="Unassembled WGS sequence"/>
</dbReference>
<name>A0A7X1PS11_9PSED</name>
<evidence type="ECO:0000313" key="3">
    <source>
        <dbReference type="EMBL" id="MQA57394.1"/>
    </source>
</evidence>
<comment type="caution">
    <text evidence="3">The sequence shown here is derived from an EMBL/GenBank/DDBJ whole genome shotgun (WGS) entry which is preliminary data.</text>
</comment>
<keyword evidence="2" id="KW-0732">Signal</keyword>
<dbReference type="AlphaFoldDB" id="A0A7X1PS11"/>
<evidence type="ECO:0000256" key="1">
    <source>
        <dbReference type="SAM" id="MobiDB-lite"/>
    </source>
</evidence>
<evidence type="ECO:0000313" key="4">
    <source>
        <dbReference type="Proteomes" id="UP000486534"/>
    </source>
</evidence>
<accession>A0A7X1PS11</accession>
<evidence type="ECO:0000256" key="2">
    <source>
        <dbReference type="SAM" id="SignalP"/>
    </source>
</evidence>
<reference evidence="3 4" key="1">
    <citation type="submission" date="2019-10" db="EMBL/GenBank/DDBJ databases">
        <title>Pseudomonas dajingensis sp. nov., isolated from the profound head ulcers of farmed Murray cod (Maccullochella peelii peelii).</title>
        <authorList>
            <person name="Liu Y."/>
        </authorList>
    </citation>
    <scope>NUCLEOTIDE SEQUENCE [LARGE SCALE GENOMIC DNA]</scope>
    <source>
        <strain evidence="3 4">MC042</strain>
    </source>
</reference>
<feature type="chain" id="PRO_5030879151" description="Cytochrome c family protein" evidence="2">
    <location>
        <begin position="21"/>
        <end position="394"/>
    </location>
</feature>